<dbReference type="HAMAP" id="MF_03029">
    <property type="entry name" value="WDR12"/>
    <property type="match status" value="1"/>
</dbReference>
<feature type="domain" description="NLE" evidence="8">
    <location>
        <begin position="12"/>
        <end position="67"/>
    </location>
</feature>
<accession>A0A9J2PC43</accession>
<dbReference type="PROSITE" id="PS00678">
    <property type="entry name" value="WD_REPEATS_1"/>
    <property type="match status" value="2"/>
</dbReference>
<dbReference type="InterPro" id="IPR020472">
    <property type="entry name" value="WD40_PAC1"/>
</dbReference>
<dbReference type="PROSITE" id="PS50294">
    <property type="entry name" value="WD_REPEATS_REGION"/>
    <property type="match status" value="3"/>
</dbReference>
<proteinExistence type="inferred from homology"/>
<comment type="similarity">
    <text evidence="6">Belongs to the WD repeat WDR12/YTM1 family.</text>
</comment>
<evidence type="ECO:0000256" key="1">
    <source>
        <dbReference type="ARBA" id="ARBA00022517"/>
    </source>
</evidence>
<reference evidence="10" key="1">
    <citation type="submission" date="2023-03" db="UniProtKB">
        <authorList>
            <consortium name="WormBaseParasite"/>
        </authorList>
    </citation>
    <scope>IDENTIFICATION</scope>
</reference>
<dbReference type="PANTHER" id="PTHR19855:SF11">
    <property type="entry name" value="RIBOSOME BIOGENESIS PROTEIN WDR12"/>
    <property type="match status" value="1"/>
</dbReference>
<dbReference type="GO" id="GO:0005654">
    <property type="term" value="C:nucleoplasm"/>
    <property type="evidence" value="ECO:0007669"/>
    <property type="project" value="UniProtKB-SubCell"/>
</dbReference>
<dbReference type="GO" id="GO:0000466">
    <property type="term" value="P:maturation of 5.8S rRNA from tricistronic rRNA transcript (SSU-rRNA, 5.8S rRNA, LSU-rRNA)"/>
    <property type="evidence" value="ECO:0007669"/>
    <property type="project" value="UniProtKB-UniRule"/>
</dbReference>
<evidence type="ECO:0000256" key="2">
    <source>
        <dbReference type="ARBA" id="ARBA00022552"/>
    </source>
</evidence>
<feature type="repeat" description="WD" evidence="7">
    <location>
        <begin position="372"/>
        <end position="407"/>
    </location>
</feature>
<keyword evidence="3 7" id="KW-0853">WD repeat</keyword>
<feature type="repeat" description="WD" evidence="7">
    <location>
        <begin position="327"/>
        <end position="368"/>
    </location>
</feature>
<dbReference type="InterPro" id="IPR019775">
    <property type="entry name" value="WD40_repeat_CS"/>
</dbReference>
<keyword evidence="1 6" id="KW-0690">Ribosome biogenesis</keyword>
<keyword evidence="4" id="KW-0677">Repeat</keyword>
<dbReference type="Proteomes" id="UP000036681">
    <property type="component" value="Unplaced"/>
</dbReference>
<dbReference type="GO" id="GO:0043021">
    <property type="term" value="F:ribonucleoprotein complex binding"/>
    <property type="evidence" value="ECO:0007669"/>
    <property type="project" value="UniProtKB-UniRule"/>
</dbReference>
<dbReference type="AlphaFoldDB" id="A0A9J2PC43"/>
<feature type="repeat" description="WD" evidence="7">
    <location>
        <begin position="285"/>
        <end position="320"/>
    </location>
</feature>
<dbReference type="PANTHER" id="PTHR19855">
    <property type="entry name" value="WD40 REPEAT PROTEIN 12, 37"/>
    <property type="match status" value="1"/>
</dbReference>
<dbReference type="Gene3D" id="2.130.10.10">
    <property type="entry name" value="YVTN repeat-like/Quinoprotein amine dehydrogenase"/>
    <property type="match status" value="2"/>
</dbReference>
<evidence type="ECO:0000313" key="9">
    <source>
        <dbReference type="Proteomes" id="UP000036681"/>
    </source>
</evidence>
<dbReference type="SMART" id="SM00320">
    <property type="entry name" value="WD40"/>
    <property type="match status" value="6"/>
</dbReference>
<dbReference type="InterPro" id="IPR001680">
    <property type="entry name" value="WD40_rpt"/>
</dbReference>
<dbReference type="InterPro" id="IPR028599">
    <property type="entry name" value="WDR12/Ytm1"/>
</dbReference>
<evidence type="ECO:0000256" key="5">
    <source>
        <dbReference type="ARBA" id="ARBA00023242"/>
    </source>
</evidence>
<comment type="subcellular location">
    <subcellularLocation>
        <location evidence="6">Nucleus</location>
        <location evidence="6">Nucleolus</location>
    </subcellularLocation>
    <subcellularLocation>
        <location evidence="6">Nucleus</location>
        <location evidence="6">Nucleoplasm</location>
    </subcellularLocation>
</comment>
<keyword evidence="9" id="KW-1185">Reference proteome</keyword>
<evidence type="ECO:0000256" key="7">
    <source>
        <dbReference type="PROSITE-ProRule" id="PRU00221"/>
    </source>
</evidence>
<comment type="function">
    <text evidence="6">Required for maturation of ribosomal RNAs and formation of the large ribosomal subunit.</text>
</comment>
<evidence type="ECO:0000313" key="10">
    <source>
        <dbReference type="WBParaSite" id="ALUE_0000692401-mRNA-1"/>
    </source>
</evidence>
<protein>
    <recommendedName>
        <fullName evidence="6">Ribosome biogenesis protein WDR12 homolog</fullName>
    </recommendedName>
</protein>
<sequence>MYTRIHPFFRCIHIPDVSISVPSTATVDHFNALVNKTLENSSEGWKSMDFDFLIDSVLLRTTLAEFVEEHGTPTESVIRVECILREPAPTPHCDVAFDDWVASVKTTDLFFAAATYSGDVSLYSHSGELLSSLDVHEEAVKCVDVISTGSEYRLLSGGCDQTIVLSEVDREARTTTPTYVLRGHERSVECLSINEEGTRLVSGGFDALVKVWNIEEVHFGDLTMLIRVAHFSDKTLKLLRAEGSNGAIVVAGISGDESTTFTKDPENKPKKRRSSVLTKKPMMTLAGHKEVVVGAKWLPTSKKDIVTASWDHTLLIWDVELAGHTSSLSSTKSFTCVATCPTNGLLLTGSVDPVVRLWDPRSREGSLVKQSFYGHNGWVTSLCWSPTKQNLFVSSSFDKISKMWDLRQVLRSPKAPLFDLKGHSDRILCCDWSIDEFIVSGGVDCALKVFRTVV</sequence>
<evidence type="ECO:0000256" key="3">
    <source>
        <dbReference type="ARBA" id="ARBA00022574"/>
    </source>
</evidence>
<dbReference type="InterPro" id="IPR036322">
    <property type="entry name" value="WD40_repeat_dom_sf"/>
</dbReference>
<evidence type="ECO:0000256" key="6">
    <source>
        <dbReference type="HAMAP-Rule" id="MF_03029"/>
    </source>
</evidence>
<dbReference type="PRINTS" id="PR00320">
    <property type="entry name" value="GPROTEINBRPT"/>
</dbReference>
<dbReference type="Pfam" id="PF08154">
    <property type="entry name" value="NLE"/>
    <property type="match status" value="1"/>
</dbReference>
<dbReference type="InterPro" id="IPR015943">
    <property type="entry name" value="WD40/YVTN_repeat-like_dom_sf"/>
</dbReference>
<dbReference type="WBParaSite" id="ALUE_0000692401-mRNA-1">
    <property type="protein sequence ID" value="ALUE_0000692401-mRNA-1"/>
    <property type="gene ID" value="ALUE_0000692401"/>
</dbReference>
<keyword evidence="5 6" id="KW-0539">Nucleus</keyword>
<evidence type="ECO:0000259" key="8">
    <source>
        <dbReference type="Pfam" id="PF08154"/>
    </source>
</evidence>
<dbReference type="GO" id="GO:0005730">
    <property type="term" value="C:nucleolus"/>
    <property type="evidence" value="ECO:0007669"/>
    <property type="project" value="UniProtKB-SubCell"/>
</dbReference>
<name>A0A9J2PC43_ASCLU</name>
<keyword evidence="2 6" id="KW-0698">rRNA processing</keyword>
<dbReference type="SUPFAM" id="SSF50978">
    <property type="entry name" value="WD40 repeat-like"/>
    <property type="match status" value="1"/>
</dbReference>
<evidence type="ECO:0000256" key="4">
    <source>
        <dbReference type="ARBA" id="ARBA00022737"/>
    </source>
</evidence>
<feature type="repeat" description="WD" evidence="7">
    <location>
        <begin position="181"/>
        <end position="215"/>
    </location>
</feature>
<dbReference type="GO" id="GO:0000463">
    <property type="term" value="P:maturation of LSU-rRNA from tricistronic rRNA transcript (SSU-rRNA, 5.8S rRNA, LSU-rRNA)"/>
    <property type="evidence" value="ECO:0007669"/>
    <property type="project" value="UniProtKB-UniRule"/>
</dbReference>
<dbReference type="InterPro" id="IPR012972">
    <property type="entry name" value="NLE"/>
</dbReference>
<organism evidence="9 10">
    <name type="scientific">Ascaris lumbricoides</name>
    <name type="common">Giant roundworm</name>
    <dbReference type="NCBI Taxonomy" id="6252"/>
    <lineage>
        <taxon>Eukaryota</taxon>
        <taxon>Metazoa</taxon>
        <taxon>Ecdysozoa</taxon>
        <taxon>Nematoda</taxon>
        <taxon>Chromadorea</taxon>
        <taxon>Rhabditida</taxon>
        <taxon>Spirurina</taxon>
        <taxon>Ascaridomorpha</taxon>
        <taxon>Ascaridoidea</taxon>
        <taxon>Ascarididae</taxon>
        <taxon>Ascaris</taxon>
    </lineage>
</organism>
<dbReference type="PROSITE" id="PS50082">
    <property type="entry name" value="WD_REPEATS_2"/>
    <property type="match status" value="4"/>
</dbReference>
<dbReference type="Pfam" id="PF00400">
    <property type="entry name" value="WD40"/>
    <property type="match status" value="6"/>
</dbReference>
<dbReference type="GO" id="GO:0030687">
    <property type="term" value="C:preribosome, large subunit precursor"/>
    <property type="evidence" value="ECO:0007669"/>
    <property type="project" value="UniProtKB-UniRule"/>
</dbReference>